<name>A0AAD4GG01_BOLED</name>
<evidence type="ECO:0000256" key="1">
    <source>
        <dbReference type="ARBA" id="ARBA00022741"/>
    </source>
</evidence>
<evidence type="ECO:0000313" key="7">
    <source>
        <dbReference type="Proteomes" id="UP001194468"/>
    </source>
</evidence>
<dbReference type="GO" id="GO:0005634">
    <property type="term" value="C:nucleus"/>
    <property type="evidence" value="ECO:0007669"/>
    <property type="project" value="TreeGrafter"/>
</dbReference>
<organism evidence="6 7">
    <name type="scientific">Boletus edulis BED1</name>
    <dbReference type="NCBI Taxonomy" id="1328754"/>
    <lineage>
        <taxon>Eukaryota</taxon>
        <taxon>Fungi</taxon>
        <taxon>Dikarya</taxon>
        <taxon>Basidiomycota</taxon>
        <taxon>Agaricomycotina</taxon>
        <taxon>Agaricomycetes</taxon>
        <taxon>Agaricomycetidae</taxon>
        <taxon>Boletales</taxon>
        <taxon>Boletineae</taxon>
        <taxon>Boletaceae</taxon>
        <taxon>Boletoideae</taxon>
        <taxon>Boletus</taxon>
    </lineage>
</organism>
<reference evidence="6" key="1">
    <citation type="submission" date="2019-10" db="EMBL/GenBank/DDBJ databases">
        <authorList>
            <consortium name="DOE Joint Genome Institute"/>
            <person name="Kuo A."/>
            <person name="Miyauchi S."/>
            <person name="Kiss E."/>
            <person name="Drula E."/>
            <person name="Kohler A."/>
            <person name="Sanchez-Garcia M."/>
            <person name="Andreopoulos B."/>
            <person name="Barry K.W."/>
            <person name="Bonito G."/>
            <person name="Buee M."/>
            <person name="Carver A."/>
            <person name="Chen C."/>
            <person name="Cichocki N."/>
            <person name="Clum A."/>
            <person name="Culley D."/>
            <person name="Crous P.W."/>
            <person name="Fauchery L."/>
            <person name="Girlanda M."/>
            <person name="Hayes R."/>
            <person name="Keri Z."/>
            <person name="LaButti K."/>
            <person name="Lipzen A."/>
            <person name="Lombard V."/>
            <person name="Magnuson J."/>
            <person name="Maillard F."/>
            <person name="Morin E."/>
            <person name="Murat C."/>
            <person name="Nolan M."/>
            <person name="Ohm R."/>
            <person name="Pangilinan J."/>
            <person name="Pereira M."/>
            <person name="Perotto S."/>
            <person name="Peter M."/>
            <person name="Riley R."/>
            <person name="Sitrit Y."/>
            <person name="Stielow B."/>
            <person name="Szollosi G."/>
            <person name="Zifcakova L."/>
            <person name="Stursova M."/>
            <person name="Spatafora J.W."/>
            <person name="Tedersoo L."/>
            <person name="Vaario L.-M."/>
            <person name="Yamada A."/>
            <person name="Yan M."/>
            <person name="Wang P."/>
            <person name="Xu J."/>
            <person name="Bruns T."/>
            <person name="Baldrian P."/>
            <person name="Vilgalys R."/>
            <person name="Henrissat B."/>
            <person name="Grigoriev I.V."/>
            <person name="Hibbett D."/>
            <person name="Nagy L.G."/>
            <person name="Martin F.M."/>
        </authorList>
    </citation>
    <scope>NUCLEOTIDE SEQUENCE</scope>
    <source>
        <strain evidence="6">BED1</strain>
    </source>
</reference>
<gene>
    <name evidence="6" type="ORF">L210DRAFT_3397860</name>
    <name evidence="5" type="ORF">L210DRAFT_3431224</name>
</gene>
<dbReference type="SUPFAM" id="SSF52540">
    <property type="entry name" value="P-loop containing nucleoside triphosphate hydrolases"/>
    <property type="match status" value="1"/>
</dbReference>
<reference evidence="6" key="2">
    <citation type="journal article" date="2020" name="Nat. Commun.">
        <title>Large-scale genome sequencing of mycorrhizal fungi provides insights into the early evolution of symbiotic traits.</title>
        <authorList>
            <person name="Miyauchi S."/>
            <person name="Kiss E."/>
            <person name="Kuo A."/>
            <person name="Drula E."/>
            <person name="Kohler A."/>
            <person name="Sanchez-Garcia M."/>
            <person name="Morin E."/>
            <person name="Andreopoulos B."/>
            <person name="Barry K.W."/>
            <person name="Bonito G."/>
            <person name="Buee M."/>
            <person name="Carver A."/>
            <person name="Chen C."/>
            <person name="Cichocki N."/>
            <person name="Clum A."/>
            <person name="Culley D."/>
            <person name="Crous P.W."/>
            <person name="Fauchery L."/>
            <person name="Girlanda M."/>
            <person name="Hayes R.D."/>
            <person name="Keri Z."/>
            <person name="LaButti K."/>
            <person name="Lipzen A."/>
            <person name="Lombard V."/>
            <person name="Magnuson J."/>
            <person name="Maillard F."/>
            <person name="Murat C."/>
            <person name="Nolan M."/>
            <person name="Ohm R.A."/>
            <person name="Pangilinan J."/>
            <person name="Pereira M.F."/>
            <person name="Perotto S."/>
            <person name="Peter M."/>
            <person name="Pfister S."/>
            <person name="Riley R."/>
            <person name="Sitrit Y."/>
            <person name="Stielow J.B."/>
            <person name="Szollosi G."/>
            <person name="Zifcakova L."/>
            <person name="Stursova M."/>
            <person name="Spatafora J.W."/>
            <person name="Tedersoo L."/>
            <person name="Vaario L.M."/>
            <person name="Yamada A."/>
            <person name="Yan M."/>
            <person name="Wang P."/>
            <person name="Xu J."/>
            <person name="Bruns T."/>
            <person name="Baldrian P."/>
            <person name="Vilgalys R."/>
            <person name="Dunand C."/>
            <person name="Henrissat B."/>
            <person name="Grigoriev I.V."/>
            <person name="Hibbett D."/>
            <person name="Nagy L.G."/>
            <person name="Martin F.M."/>
        </authorList>
    </citation>
    <scope>NUCLEOTIDE SEQUENCE</scope>
    <source>
        <strain evidence="6">BED1</strain>
    </source>
</reference>
<dbReference type="PANTHER" id="PTHR47961:SF4">
    <property type="entry name" value="ACTIVATING SIGNAL COINTEGRATOR 1 COMPLEX SUBUNIT 3"/>
    <property type="match status" value="1"/>
</dbReference>
<sequence length="171" mass="19078">MKTRVVACGVSLANARDLGEWIGAPSHAIFNFSPSSRPLDMDIHLQSFTIPHYPSLMIAMSKPAYLAIVEYAPTKPVIVFVSSRRQCCLTVDDLLLHCAADNNADRFLNVDEADLQPHLDRISDKSLVECLKHGIGYYHEALSKQDKVIVERLFESGAIQAFRFTCALFPL</sequence>
<evidence type="ECO:0000256" key="3">
    <source>
        <dbReference type="ARBA" id="ARBA00022806"/>
    </source>
</evidence>
<evidence type="ECO:0000256" key="2">
    <source>
        <dbReference type="ARBA" id="ARBA00022801"/>
    </source>
</evidence>
<proteinExistence type="predicted"/>
<dbReference type="EMBL" id="WHUW01000009">
    <property type="protein sequence ID" value="KAF8442149.1"/>
    <property type="molecule type" value="Genomic_DNA"/>
</dbReference>
<keyword evidence="7" id="KW-1185">Reference proteome</keyword>
<dbReference type="Gene3D" id="3.40.50.300">
    <property type="entry name" value="P-loop containing nucleotide triphosphate hydrolases"/>
    <property type="match status" value="2"/>
</dbReference>
<dbReference type="GO" id="GO:0005524">
    <property type="term" value="F:ATP binding"/>
    <property type="evidence" value="ECO:0007669"/>
    <property type="project" value="UniProtKB-KW"/>
</dbReference>
<keyword evidence="2" id="KW-0378">Hydrolase</keyword>
<dbReference type="InterPro" id="IPR050474">
    <property type="entry name" value="Hel308_SKI2-like"/>
</dbReference>
<dbReference type="InterPro" id="IPR027417">
    <property type="entry name" value="P-loop_NTPase"/>
</dbReference>
<comment type="caution">
    <text evidence="6">The sequence shown here is derived from an EMBL/GenBank/DDBJ whole genome shotgun (WGS) entry which is preliminary data.</text>
</comment>
<keyword evidence="1" id="KW-0547">Nucleotide-binding</keyword>
<dbReference type="AlphaFoldDB" id="A0AAD4GG01"/>
<dbReference type="GO" id="GO:0016787">
    <property type="term" value="F:hydrolase activity"/>
    <property type="evidence" value="ECO:0007669"/>
    <property type="project" value="UniProtKB-KW"/>
</dbReference>
<evidence type="ECO:0000256" key="4">
    <source>
        <dbReference type="ARBA" id="ARBA00022840"/>
    </source>
</evidence>
<dbReference type="PANTHER" id="PTHR47961">
    <property type="entry name" value="DNA POLYMERASE THETA, PUTATIVE (AFU_ORTHOLOGUE AFUA_1G05260)-RELATED"/>
    <property type="match status" value="1"/>
</dbReference>
<evidence type="ECO:0000313" key="6">
    <source>
        <dbReference type="EMBL" id="KAF8442149.1"/>
    </source>
</evidence>
<protein>
    <submittedName>
        <fullName evidence="6">Uncharacterized protein</fullName>
    </submittedName>
</protein>
<accession>A0AAD4GG01</accession>
<keyword evidence="3" id="KW-0347">Helicase</keyword>
<dbReference type="Proteomes" id="UP001194468">
    <property type="component" value="Unassembled WGS sequence"/>
</dbReference>
<evidence type="ECO:0000313" key="5">
    <source>
        <dbReference type="EMBL" id="KAF8415525.1"/>
    </source>
</evidence>
<dbReference type="EMBL" id="WHUW01000318">
    <property type="protein sequence ID" value="KAF8415525.1"/>
    <property type="molecule type" value="Genomic_DNA"/>
</dbReference>
<keyword evidence="4" id="KW-0067">ATP-binding</keyword>
<dbReference type="GO" id="GO:0004386">
    <property type="term" value="F:helicase activity"/>
    <property type="evidence" value="ECO:0007669"/>
    <property type="project" value="UniProtKB-KW"/>
</dbReference>